<name>X0Z044_9ZZZZ</name>
<organism evidence="1">
    <name type="scientific">marine sediment metagenome</name>
    <dbReference type="NCBI Taxonomy" id="412755"/>
    <lineage>
        <taxon>unclassified sequences</taxon>
        <taxon>metagenomes</taxon>
        <taxon>ecological metagenomes</taxon>
    </lineage>
</organism>
<proteinExistence type="predicted"/>
<accession>X0Z044</accession>
<reference evidence="1" key="1">
    <citation type="journal article" date="2014" name="Front. Microbiol.">
        <title>High frequency of phylogenetically diverse reductive dehalogenase-homologous genes in deep subseafloor sedimentary metagenomes.</title>
        <authorList>
            <person name="Kawai M."/>
            <person name="Futagami T."/>
            <person name="Toyoda A."/>
            <person name="Takaki Y."/>
            <person name="Nishi S."/>
            <person name="Hori S."/>
            <person name="Arai W."/>
            <person name="Tsubouchi T."/>
            <person name="Morono Y."/>
            <person name="Uchiyama I."/>
            <person name="Ito T."/>
            <person name="Fujiyama A."/>
            <person name="Inagaki F."/>
            <person name="Takami H."/>
        </authorList>
    </citation>
    <scope>NUCLEOTIDE SEQUENCE</scope>
    <source>
        <strain evidence="1">Expedition CK06-06</strain>
    </source>
</reference>
<evidence type="ECO:0000313" key="1">
    <source>
        <dbReference type="EMBL" id="GAG53873.1"/>
    </source>
</evidence>
<comment type="caution">
    <text evidence="1">The sequence shown here is derived from an EMBL/GenBank/DDBJ whole genome shotgun (WGS) entry which is preliminary data.</text>
</comment>
<feature type="non-terminal residue" evidence="1">
    <location>
        <position position="1"/>
    </location>
</feature>
<dbReference type="EMBL" id="BART01007065">
    <property type="protein sequence ID" value="GAG53873.1"/>
    <property type="molecule type" value="Genomic_DNA"/>
</dbReference>
<protein>
    <submittedName>
        <fullName evidence="1">Uncharacterized protein</fullName>
    </submittedName>
</protein>
<dbReference type="AlphaFoldDB" id="X0Z044"/>
<sequence>AWAYYFSLKKWLPTQGRYTGFPALLDFCDPNKTIRSHIADLLGKQTQLKELYVELFSYFLEFHLMGRHPDDSPKMLASKAATESLIKEVKKHDYDEMILAAVQINPEESSDGKLSWYEVCHHKFFRRCDITLSSIGENEWRGTFREKGSDKEVLHELLLRYSLTLDAWISKQDIKDEFTKNIHESLGKQTSKKLFQANLLSAFLKGQME</sequence>
<gene>
    <name evidence="1" type="ORF">S01H4_16125</name>
</gene>